<comment type="caution">
    <text evidence="1">The sequence shown here is derived from an EMBL/GenBank/DDBJ whole genome shotgun (WGS) entry which is preliminary data.</text>
</comment>
<proteinExistence type="predicted"/>
<gene>
    <name evidence="1" type="ORF">PGIGA_G00159810</name>
</gene>
<organism evidence="1 2">
    <name type="scientific">Pangasianodon gigas</name>
    <name type="common">Mekong giant catfish</name>
    <name type="synonym">Pangasius gigas</name>
    <dbReference type="NCBI Taxonomy" id="30993"/>
    <lineage>
        <taxon>Eukaryota</taxon>
        <taxon>Metazoa</taxon>
        <taxon>Chordata</taxon>
        <taxon>Craniata</taxon>
        <taxon>Vertebrata</taxon>
        <taxon>Euteleostomi</taxon>
        <taxon>Actinopterygii</taxon>
        <taxon>Neopterygii</taxon>
        <taxon>Teleostei</taxon>
        <taxon>Ostariophysi</taxon>
        <taxon>Siluriformes</taxon>
        <taxon>Pangasiidae</taxon>
        <taxon>Pangasianodon</taxon>
    </lineage>
</organism>
<evidence type="ECO:0000313" key="1">
    <source>
        <dbReference type="EMBL" id="MCI4393629.1"/>
    </source>
</evidence>
<protein>
    <submittedName>
        <fullName evidence="1">Uncharacterized protein</fullName>
    </submittedName>
</protein>
<reference evidence="1 2" key="1">
    <citation type="journal article" date="2022" name="bioRxiv">
        <title>An ancient truncated duplication of the anti-Mullerian hormone receptor type 2 gene is a potential conserved master sex determinant in the Pangasiidae catfish family.</title>
        <authorList>
            <person name="Wen M."/>
            <person name="Pan Q."/>
            <person name="Jouanno E."/>
            <person name="Montfort J."/>
            <person name="Zahm M."/>
            <person name="Cabau C."/>
            <person name="Klopp C."/>
            <person name="Iampietro C."/>
            <person name="Roques C."/>
            <person name="Bouchez O."/>
            <person name="Castinel A."/>
            <person name="Donnadieu C."/>
            <person name="Parrinello H."/>
            <person name="Poncet C."/>
            <person name="Belmonte E."/>
            <person name="Gautier V."/>
            <person name="Avarre J.-C."/>
            <person name="Dugue R."/>
            <person name="Gustiano R."/>
            <person name="Ha T.T.T."/>
            <person name="Campet M."/>
            <person name="Sriphairoj K."/>
            <person name="Ribolli J."/>
            <person name="de Almeida F.L."/>
            <person name="Desvignes T."/>
            <person name="Postlethwait J.H."/>
            <person name="Bucao C.F."/>
            <person name="Robinson-Rechavi M."/>
            <person name="Bobe J."/>
            <person name="Herpin A."/>
            <person name="Guiguen Y."/>
        </authorList>
    </citation>
    <scope>NUCLEOTIDE SEQUENCE [LARGE SCALE GENOMIC DNA]</scope>
    <source>
        <strain evidence="1">YG-Dec2019</strain>
    </source>
</reference>
<keyword evidence="2" id="KW-1185">Reference proteome</keyword>
<name>A0ACC5XQW4_PANGG</name>
<accession>A0ACC5XQW4</accession>
<dbReference type="EMBL" id="CM040479">
    <property type="protein sequence ID" value="MCI4393629.1"/>
    <property type="molecule type" value="Genomic_DNA"/>
</dbReference>
<evidence type="ECO:0000313" key="2">
    <source>
        <dbReference type="Proteomes" id="UP000829447"/>
    </source>
</evidence>
<dbReference type="Proteomes" id="UP000829447">
    <property type="component" value="Linkage Group LG26"/>
</dbReference>
<sequence>MARGCTMGRRQVSGGSVILWAMFCLETLGPGIHVDVTFTCTTFLNIATDQVHPFMATVFPNDSGLFQQDNAPCHTAKIVQEWFEEHDKKFKVFTWPPNPPDLNPTEHLWDVLDKQVRSMEAPSHNIQDLKDLLLTTPSEVLWSPCLDGSELFWWYKGDLNNIRQVGLMLWLISV</sequence>